<dbReference type="SUPFAM" id="SSF53271">
    <property type="entry name" value="PRTase-like"/>
    <property type="match status" value="1"/>
</dbReference>
<evidence type="ECO:0000313" key="3">
    <source>
        <dbReference type="Proteomes" id="UP000597444"/>
    </source>
</evidence>
<evidence type="ECO:0008006" key="4">
    <source>
        <dbReference type="Google" id="ProtNLM"/>
    </source>
</evidence>
<dbReference type="EMBL" id="BNJK01000001">
    <property type="protein sequence ID" value="GHO95792.1"/>
    <property type="molecule type" value="Genomic_DNA"/>
</dbReference>
<keyword evidence="3" id="KW-1185">Reference proteome</keyword>
<name>A0A8J3N642_9CHLR</name>
<reference evidence="2" key="1">
    <citation type="submission" date="2020-10" db="EMBL/GenBank/DDBJ databases">
        <title>Taxonomic study of unclassified bacteria belonging to the class Ktedonobacteria.</title>
        <authorList>
            <person name="Yabe S."/>
            <person name="Wang C.M."/>
            <person name="Zheng Y."/>
            <person name="Sakai Y."/>
            <person name="Cavaletti L."/>
            <person name="Monciardini P."/>
            <person name="Donadio S."/>
        </authorList>
    </citation>
    <scope>NUCLEOTIDE SEQUENCE</scope>
    <source>
        <strain evidence="2">ID150040</strain>
    </source>
</reference>
<dbReference type="PANTHER" id="PTHR47505:SF1">
    <property type="entry name" value="DNA UTILIZATION PROTEIN YHGH"/>
    <property type="match status" value="1"/>
</dbReference>
<comment type="similarity">
    <text evidence="1">Belongs to the ComF/GntX family.</text>
</comment>
<dbReference type="Proteomes" id="UP000597444">
    <property type="component" value="Unassembled WGS sequence"/>
</dbReference>
<protein>
    <recommendedName>
        <fullName evidence="4">Phosphoribosyltransferase domain-containing protein</fullName>
    </recommendedName>
</protein>
<dbReference type="PANTHER" id="PTHR47505">
    <property type="entry name" value="DNA UTILIZATION PROTEIN YHGH"/>
    <property type="match status" value="1"/>
</dbReference>
<dbReference type="Gene3D" id="3.40.50.2020">
    <property type="match status" value="1"/>
</dbReference>
<dbReference type="CDD" id="cd06223">
    <property type="entry name" value="PRTases_typeI"/>
    <property type="match status" value="1"/>
</dbReference>
<comment type="caution">
    <text evidence="2">The sequence shown here is derived from an EMBL/GenBank/DDBJ whole genome shotgun (WGS) entry which is preliminary data.</text>
</comment>
<evidence type="ECO:0000313" key="2">
    <source>
        <dbReference type="EMBL" id="GHO95792.1"/>
    </source>
</evidence>
<dbReference type="InterPro" id="IPR051910">
    <property type="entry name" value="ComF/GntX_DNA_util-trans"/>
</dbReference>
<evidence type="ECO:0000256" key="1">
    <source>
        <dbReference type="ARBA" id="ARBA00008007"/>
    </source>
</evidence>
<dbReference type="InterPro" id="IPR000836">
    <property type="entry name" value="PRTase_dom"/>
</dbReference>
<sequence>MRTCIHALKYEGRKQLAEPLGCLLAEAYTSYNLRTDIVLPVPLHTTRLQERGYNQSALLAAVCARQLGIVYRDDLIIRQRPTRPQVGLSLQERSRNVTGAFQSTCIFTTGAFAKRRILIIDDVCTTGSTIEACANALFAAGAHSIWGLVLARPDTG</sequence>
<organism evidence="2 3">
    <name type="scientific">Reticulibacter mediterranei</name>
    <dbReference type="NCBI Taxonomy" id="2778369"/>
    <lineage>
        <taxon>Bacteria</taxon>
        <taxon>Bacillati</taxon>
        <taxon>Chloroflexota</taxon>
        <taxon>Ktedonobacteria</taxon>
        <taxon>Ktedonobacterales</taxon>
        <taxon>Reticulibacteraceae</taxon>
        <taxon>Reticulibacter</taxon>
    </lineage>
</organism>
<proteinExistence type="inferred from homology"/>
<gene>
    <name evidence="2" type="ORF">KSF_058400</name>
</gene>
<dbReference type="InterPro" id="IPR029057">
    <property type="entry name" value="PRTase-like"/>
</dbReference>
<dbReference type="AlphaFoldDB" id="A0A8J3N642"/>
<accession>A0A8J3N642</accession>